<name>A0A1U7MYK6_9CYAN</name>
<dbReference type="Proteomes" id="UP000186657">
    <property type="component" value="Unassembled WGS sequence"/>
</dbReference>
<proteinExistence type="predicted"/>
<keyword evidence="2" id="KW-1185">Reference proteome</keyword>
<reference evidence="1 2" key="1">
    <citation type="submission" date="2016-10" db="EMBL/GenBank/DDBJ databases">
        <title>Comparative genomics uncovers the prolific and rare metabolic potential of the cyanobacterial genus Moorea.</title>
        <authorList>
            <person name="Leao T."/>
            <person name="Castelao G."/>
            <person name="Korobeynikov A."/>
            <person name="Monroe E.A."/>
            <person name="Podell S."/>
            <person name="Glukhov E."/>
            <person name="Allen E."/>
            <person name="Gerwick W.H."/>
            <person name="Gerwick L."/>
        </authorList>
    </citation>
    <scope>NUCLEOTIDE SEQUENCE [LARGE SCALE GENOMIC DNA]</scope>
    <source>
        <strain evidence="1 2">PNG5-198</strain>
    </source>
</reference>
<protein>
    <submittedName>
        <fullName evidence="1">Uncharacterized protein</fullName>
    </submittedName>
</protein>
<evidence type="ECO:0000313" key="2">
    <source>
        <dbReference type="Proteomes" id="UP000186657"/>
    </source>
</evidence>
<gene>
    <name evidence="1" type="ORF">BJP37_06745</name>
</gene>
<organism evidence="1 2">
    <name type="scientific">Moorena bouillonii PNG</name>
    <dbReference type="NCBI Taxonomy" id="568701"/>
    <lineage>
        <taxon>Bacteria</taxon>
        <taxon>Bacillati</taxon>
        <taxon>Cyanobacteriota</taxon>
        <taxon>Cyanophyceae</taxon>
        <taxon>Coleofasciculales</taxon>
        <taxon>Coleofasciculaceae</taxon>
        <taxon>Moorena</taxon>
    </lineage>
</organism>
<dbReference type="EMBL" id="MKZS01000001">
    <property type="protein sequence ID" value="OLT58787.1"/>
    <property type="molecule type" value="Genomic_DNA"/>
</dbReference>
<dbReference type="RefSeq" id="WP_075897558.1">
    <property type="nucleotide sequence ID" value="NZ_MKZS01000001.1"/>
</dbReference>
<comment type="caution">
    <text evidence="1">The sequence shown here is derived from an EMBL/GenBank/DDBJ whole genome shotgun (WGS) entry which is preliminary data.</text>
</comment>
<dbReference type="AlphaFoldDB" id="A0A1U7MYK6"/>
<sequence>MNPSLEQSSIDTTTMMTSSEPLVEVPKILEEERMQKERMHDVLLLLEHLVEREEATVKLILDCLYDVGSVNLINKKFQSRSLNWMMKSIARMSKPAFRVVALRWFKKNCPELITKWLGEQVQGSSESGVGSRESGVGTHP</sequence>
<accession>A0A1U7MYK6</accession>
<evidence type="ECO:0000313" key="1">
    <source>
        <dbReference type="EMBL" id="OLT58787.1"/>
    </source>
</evidence>